<accession>A0A218ZGZ8</accession>
<sequence>MLSFTRSHCASLFHSNSSSTCALPPSPSPSSSPPPMSPTIHHRRTLSSRKNSASARRSPPPPPLPGLGLSLPVSPLATPSSTAPIADPNLHSRAVFVPRREESDAECWERMLALQREYHCYNSARMEAAVEALEKGWKIEEVPMREFLPSSQFPDPSWASRFCLDLLNEELKAQIENSFSQ</sequence>
<reference evidence="2 3" key="1">
    <citation type="submission" date="2017-04" db="EMBL/GenBank/DDBJ databases">
        <title>Draft genome sequence of Marssonina coronaria NL1: causal agent of apple blotch.</title>
        <authorList>
            <person name="Cheng Q."/>
        </authorList>
    </citation>
    <scope>NUCLEOTIDE SEQUENCE [LARGE SCALE GENOMIC DNA]</scope>
    <source>
        <strain evidence="2 3">NL1</strain>
    </source>
</reference>
<evidence type="ECO:0000256" key="1">
    <source>
        <dbReference type="SAM" id="MobiDB-lite"/>
    </source>
</evidence>
<organism evidence="2 3">
    <name type="scientific">Diplocarpon coronariae</name>
    <dbReference type="NCBI Taxonomy" id="2795749"/>
    <lineage>
        <taxon>Eukaryota</taxon>
        <taxon>Fungi</taxon>
        <taxon>Dikarya</taxon>
        <taxon>Ascomycota</taxon>
        <taxon>Pezizomycotina</taxon>
        <taxon>Leotiomycetes</taxon>
        <taxon>Helotiales</taxon>
        <taxon>Drepanopezizaceae</taxon>
        <taxon>Diplocarpon</taxon>
    </lineage>
</organism>
<name>A0A218ZGZ8_9HELO</name>
<keyword evidence="3" id="KW-1185">Reference proteome</keyword>
<feature type="region of interest" description="Disordered" evidence="1">
    <location>
        <begin position="14"/>
        <end position="85"/>
    </location>
</feature>
<dbReference type="InParanoid" id="A0A218ZGZ8"/>
<dbReference type="Proteomes" id="UP000242519">
    <property type="component" value="Unassembled WGS sequence"/>
</dbReference>
<feature type="compositionally biased region" description="Low complexity" evidence="1">
    <location>
        <begin position="48"/>
        <end position="57"/>
    </location>
</feature>
<feature type="compositionally biased region" description="Pro residues" evidence="1">
    <location>
        <begin position="24"/>
        <end position="37"/>
    </location>
</feature>
<dbReference type="EMBL" id="MZNU01000006">
    <property type="protein sequence ID" value="OWP07351.1"/>
    <property type="molecule type" value="Genomic_DNA"/>
</dbReference>
<dbReference type="OrthoDB" id="3553044at2759"/>
<protein>
    <submittedName>
        <fullName evidence="2">Uncharacterized protein</fullName>
    </submittedName>
</protein>
<dbReference type="AlphaFoldDB" id="A0A218ZGZ8"/>
<evidence type="ECO:0000313" key="3">
    <source>
        <dbReference type="Proteomes" id="UP000242519"/>
    </source>
</evidence>
<comment type="caution">
    <text evidence="2">The sequence shown here is derived from an EMBL/GenBank/DDBJ whole genome shotgun (WGS) entry which is preliminary data.</text>
</comment>
<proteinExistence type="predicted"/>
<feature type="compositionally biased region" description="Low complexity" evidence="1">
    <location>
        <begin position="66"/>
        <end position="77"/>
    </location>
</feature>
<gene>
    <name evidence="2" type="ORF">B2J93_6130</name>
</gene>
<evidence type="ECO:0000313" key="2">
    <source>
        <dbReference type="EMBL" id="OWP07351.1"/>
    </source>
</evidence>